<protein>
    <submittedName>
        <fullName evidence="3">Aspartate/glutamate racemase family protein</fullName>
    </submittedName>
</protein>
<comment type="similarity">
    <text evidence="1">Belongs to the HyuE racemase family.</text>
</comment>
<dbReference type="RefSeq" id="WP_309722999.1">
    <property type="nucleotide sequence ID" value="NZ_JARWAM010000010.1"/>
</dbReference>
<feature type="region of interest" description="Disordered" evidence="2">
    <location>
        <begin position="217"/>
        <end position="239"/>
    </location>
</feature>
<evidence type="ECO:0000313" key="4">
    <source>
        <dbReference type="Proteomes" id="UP001251374"/>
    </source>
</evidence>
<accession>A0ABU1HIB7</accession>
<reference evidence="3 4" key="1">
    <citation type="submission" date="2023-04" db="EMBL/GenBank/DDBJ databases">
        <title>A long-awaited taxogenomic arrangement of the family Halomonadaceae.</title>
        <authorList>
            <person name="De La Haba R."/>
            <person name="Chuvochina M."/>
            <person name="Wittouck S."/>
            <person name="Arahal D.R."/>
            <person name="Sanchez-Porro C."/>
            <person name="Hugenholtz P."/>
            <person name="Ventosa A."/>
        </authorList>
    </citation>
    <scope>NUCLEOTIDE SEQUENCE [LARGE SCALE GENOMIC DNA]</scope>
    <source>
        <strain evidence="3 4">DSM 26770</strain>
    </source>
</reference>
<dbReference type="InterPro" id="IPR053714">
    <property type="entry name" value="Iso_Racemase_Enz_sf"/>
</dbReference>
<comment type="caution">
    <text evidence="3">The sequence shown here is derived from an EMBL/GenBank/DDBJ whole genome shotgun (WGS) entry which is preliminary data.</text>
</comment>
<dbReference type="Pfam" id="PF01177">
    <property type="entry name" value="Asp_Glu_race"/>
    <property type="match status" value="1"/>
</dbReference>
<evidence type="ECO:0000256" key="1">
    <source>
        <dbReference type="ARBA" id="ARBA00038414"/>
    </source>
</evidence>
<sequence length="239" mass="24477">MRLLVINPNSSSGVTRHIGAAARLAALPGDEIVVTQADGAPPLIVDDGDARLAEQAVVDTVLAMGDGFDGIIVASFGDTGAAALRRVVDCPVVGIGHASLLTASALGGPFAVVSFATAVVPAMQQLVESYGMQAWLSGIHVVDLPLPEDPGEIQSALEGPLRERCREVAARNECRSIILGGGPLAGLALRLAPSLPLPVIDATVAAVQLQRSLQFGRGGGPAQQASDWQSKPLSTNGTR</sequence>
<proteinExistence type="inferred from homology"/>
<evidence type="ECO:0000313" key="3">
    <source>
        <dbReference type="EMBL" id="MDR5906524.1"/>
    </source>
</evidence>
<dbReference type="PANTHER" id="PTHR28047">
    <property type="entry name" value="PROTEIN DCG1"/>
    <property type="match status" value="1"/>
</dbReference>
<feature type="compositionally biased region" description="Polar residues" evidence="2">
    <location>
        <begin position="223"/>
        <end position="239"/>
    </location>
</feature>
<dbReference type="InterPro" id="IPR052186">
    <property type="entry name" value="Hydantoin_racemase-like"/>
</dbReference>
<evidence type="ECO:0000256" key="2">
    <source>
        <dbReference type="SAM" id="MobiDB-lite"/>
    </source>
</evidence>
<dbReference type="InterPro" id="IPR015942">
    <property type="entry name" value="Asp/Glu/hydantoin_racemase"/>
</dbReference>
<dbReference type="EMBL" id="JARWAM010000010">
    <property type="protein sequence ID" value="MDR5906524.1"/>
    <property type="molecule type" value="Genomic_DNA"/>
</dbReference>
<dbReference type="PANTHER" id="PTHR28047:SF5">
    <property type="entry name" value="PROTEIN DCG1"/>
    <property type="match status" value="1"/>
</dbReference>
<name>A0ABU1HIB7_9GAMM</name>
<gene>
    <name evidence="3" type="ORF">QC821_14705</name>
</gene>
<dbReference type="Gene3D" id="3.40.50.12500">
    <property type="match status" value="1"/>
</dbReference>
<organism evidence="3 4">
    <name type="scientific">Franzmannia qiaohouensis</name>
    <dbReference type="NCBI Taxonomy" id="1329370"/>
    <lineage>
        <taxon>Bacteria</taxon>
        <taxon>Pseudomonadati</taxon>
        <taxon>Pseudomonadota</taxon>
        <taxon>Gammaproteobacteria</taxon>
        <taxon>Oceanospirillales</taxon>
        <taxon>Halomonadaceae</taxon>
        <taxon>Franzmannia</taxon>
    </lineage>
</organism>
<keyword evidence="4" id="KW-1185">Reference proteome</keyword>
<dbReference type="Proteomes" id="UP001251374">
    <property type="component" value="Unassembled WGS sequence"/>
</dbReference>